<accession>A0A2S6HFG0</accession>
<dbReference type="PANTHER" id="PTHR43363:SF1">
    <property type="entry name" value="HYPOXANTHINE-GUANINE PHOSPHORIBOSYLTRANSFERASE"/>
    <property type="match status" value="1"/>
</dbReference>
<dbReference type="SUPFAM" id="SSF53271">
    <property type="entry name" value="PRTase-like"/>
    <property type="match status" value="1"/>
</dbReference>
<gene>
    <name evidence="4" type="ORF">B0F87_104321</name>
</gene>
<dbReference type="GO" id="GO:0016757">
    <property type="term" value="F:glycosyltransferase activity"/>
    <property type="evidence" value="ECO:0007669"/>
    <property type="project" value="UniProtKB-KW"/>
</dbReference>
<comment type="caution">
    <text evidence="4">The sequence shown here is derived from an EMBL/GenBank/DDBJ whole genome shotgun (WGS) entry which is preliminary data.</text>
</comment>
<name>A0A2S6HFG0_9GAMM</name>
<dbReference type="Pfam" id="PF00156">
    <property type="entry name" value="Pribosyltran"/>
    <property type="match status" value="1"/>
</dbReference>
<dbReference type="InterPro" id="IPR029057">
    <property type="entry name" value="PRTase-like"/>
</dbReference>
<evidence type="ECO:0000256" key="2">
    <source>
        <dbReference type="ARBA" id="ARBA00022679"/>
    </source>
</evidence>
<protein>
    <recommendedName>
        <fullName evidence="3">Phosphoribosyltransferase domain-containing protein</fullName>
    </recommendedName>
</protein>
<dbReference type="Gene3D" id="3.40.50.2020">
    <property type="match status" value="1"/>
</dbReference>
<reference evidence="4 5" key="1">
    <citation type="submission" date="2018-02" db="EMBL/GenBank/DDBJ databases">
        <title>Subsurface microbial communities from deep shales in Ohio and West Virginia, USA.</title>
        <authorList>
            <person name="Wrighton K."/>
        </authorList>
    </citation>
    <scope>NUCLEOTIDE SEQUENCE [LARGE SCALE GENOMIC DNA]</scope>
    <source>
        <strain evidence="4 5">OWC-DMM</strain>
    </source>
</reference>
<sequence length="201" mass="23066">MDEELPCTLITWEDVYSLCRQLAQQLRKANFRIDVIVAIARGGYIPGRLLSDMLGIHDLTGFKIEHYQGAYRQHQAYVKYPLNADINGRNVLLLDDVCDSGDTFTIGVEHLRHCGKANELRTAAMHLKTVSSYIPDFYVETVSEWRWLIYPWAVNEDLSSMLAKMRLENTGTALLQREIKQRHGIDVTGRQIEDALMLLKQ</sequence>
<feature type="domain" description="Phosphoribosyltransferase" evidence="3">
    <location>
        <begin position="13"/>
        <end position="147"/>
    </location>
</feature>
<proteinExistence type="predicted"/>
<evidence type="ECO:0000313" key="5">
    <source>
        <dbReference type="Proteomes" id="UP000240010"/>
    </source>
</evidence>
<evidence type="ECO:0000259" key="3">
    <source>
        <dbReference type="Pfam" id="PF00156"/>
    </source>
</evidence>
<keyword evidence="2" id="KW-0808">Transferase</keyword>
<organism evidence="4 5">
    <name type="scientific">Methylobacter tundripaludum</name>
    <dbReference type="NCBI Taxonomy" id="173365"/>
    <lineage>
        <taxon>Bacteria</taxon>
        <taxon>Pseudomonadati</taxon>
        <taxon>Pseudomonadota</taxon>
        <taxon>Gammaproteobacteria</taxon>
        <taxon>Methylococcales</taxon>
        <taxon>Methylococcaceae</taxon>
        <taxon>Methylobacter</taxon>
    </lineage>
</organism>
<dbReference type="RefSeq" id="WP_104428713.1">
    <property type="nucleotide sequence ID" value="NZ_PTIZ01000004.1"/>
</dbReference>
<dbReference type="Proteomes" id="UP000240010">
    <property type="component" value="Unassembled WGS sequence"/>
</dbReference>
<dbReference type="AlphaFoldDB" id="A0A2S6HFG0"/>
<keyword evidence="1" id="KW-0328">Glycosyltransferase</keyword>
<dbReference type="InterPro" id="IPR000836">
    <property type="entry name" value="PRTase_dom"/>
</dbReference>
<dbReference type="PANTHER" id="PTHR43363">
    <property type="entry name" value="HYPOXANTHINE PHOSPHORIBOSYLTRANSFERASE"/>
    <property type="match status" value="1"/>
</dbReference>
<dbReference type="CDD" id="cd06223">
    <property type="entry name" value="PRTases_typeI"/>
    <property type="match status" value="1"/>
</dbReference>
<evidence type="ECO:0000256" key="1">
    <source>
        <dbReference type="ARBA" id="ARBA00022676"/>
    </source>
</evidence>
<evidence type="ECO:0000313" key="4">
    <source>
        <dbReference type="EMBL" id="PPK76229.1"/>
    </source>
</evidence>
<dbReference type="EMBL" id="PTIZ01000004">
    <property type="protein sequence ID" value="PPK76229.1"/>
    <property type="molecule type" value="Genomic_DNA"/>
</dbReference>